<comment type="caution">
    <text evidence="2">The sequence shown here is derived from an EMBL/GenBank/DDBJ whole genome shotgun (WGS) entry which is preliminary data.</text>
</comment>
<dbReference type="InterPro" id="IPR052929">
    <property type="entry name" value="RNase_H-like_EbsB-rel"/>
</dbReference>
<feature type="domain" description="RNase H type-1" evidence="1">
    <location>
        <begin position="90"/>
        <end position="211"/>
    </location>
</feature>
<accession>A0ABR2G9F3</accession>
<gene>
    <name evidence="2" type="ORF">V6N12_065333</name>
</gene>
<proteinExistence type="predicted"/>
<dbReference type="InterPro" id="IPR044730">
    <property type="entry name" value="RNase_H-like_dom_plant"/>
</dbReference>
<dbReference type="InterPro" id="IPR012337">
    <property type="entry name" value="RNaseH-like_sf"/>
</dbReference>
<evidence type="ECO:0000313" key="2">
    <source>
        <dbReference type="EMBL" id="KAK8596854.1"/>
    </source>
</evidence>
<dbReference type="Pfam" id="PF13456">
    <property type="entry name" value="RVT_3"/>
    <property type="match status" value="1"/>
</dbReference>
<dbReference type="PANTHER" id="PTHR47074">
    <property type="entry name" value="BNAC02G40300D PROTEIN"/>
    <property type="match status" value="1"/>
</dbReference>
<dbReference type="PANTHER" id="PTHR47074:SF48">
    <property type="entry name" value="POLYNUCLEOTIDYL TRANSFERASE, RIBONUCLEASE H-LIKE SUPERFAMILY PROTEIN"/>
    <property type="match status" value="1"/>
</dbReference>
<dbReference type="Gene3D" id="3.30.420.10">
    <property type="entry name" value="Ribonuclease H-like superfamily/Ribonuclease H"/>
    <property type="match status" value="1"/>
</dbReference>
<dbReference type="CDD" id="cd06222">
    <property type="entry name" value="RNase_H_like"/>
    <property type="match status" value="1"/>
</dbReference>
<dbReference type="InterPro" id="IPR002156">
    <property type="entry name" value="RNaseH_domain"/>
</dbReference>
<sequence length="239" mass="26742">MFHAFRDCPASVEALRCAGIPYTLISLHTDSFLHWIEHCARCLPTNTFNLLLTVMWNLWNRRNDWYISYYLFPSRTHALDATPEGYIKINTDGALDRVSRSVGLGVVARDSHGIVLGGLSQQSPSSSDVLHVEFLAVHAGVLMARDKGWRNVILETDSITIVNKFNRLGPDLSTLSPLIDDVRLLLAEFADCRVIYVPRTCNLVSHTLATNACHSRCSLFFDSVCPNIIRNVVTIDIPS</sequence>
<dbReference type="InterPro" id="IPR036397">
    <property type="entry name" value="RNaseH_sf"/>
</dbReference>
<dbReference type="EMBL" id="JBBPBM010000002">
    <property type="protein sequence ID" value="KAK8596854.1"/>
    <property type="molecule type" value="Genomic_DNA"/>
</dbReference>
<dbReference type="SUPFAM" id="SSF53098">
    <property type="entry name" value="Ribonuclease H-like"/>
    <property type="match status" value="1"/>
</dbReference>
<protein>
    <recommendedName>
        <fullName evidence="1">RNase H type-1 domain-containing protein</fullName>
    </recommendedName>
</protein>
<organism evidence="2 3">
    <name type="scientific">Hibiscus sabdariffa</name>
    <name type="common">roselle</name>
    <dbReference type="NCBI Taxonomy" id="183260"/>
    <lineage>
        <taxon>Eukaryota</taxon>
        <taxon>Viridiplantae</taxon>
        <taxon>Streptophyta</taxon>
        <taxon>Embryophyta</taxon>
        <taxon>Tracheophyta</taxon>
        <taxon>Spermatophyta</taxon>
        <taxon>Magnoliopsida</taxon>
        <taxon>eudicotyledons</taxon>
        <taxon>Gunneridae</taxon>
        <taxon>Pentapetalae</taxon>
        <taxon>rosids</taxon>
        <taxon>malvids</taxon>
        <taxon>Malvales</taxon>
        <taxon>Malvaceae</taxon>
        <taxon>Malvoideae</taxon>
        <taxon>Hibiscus</taxon>
    </lineage>
</organism>
<reference evidence="2 3" key="1">
    <citation type="journal article" date="2024" name="G3 (Bethesda)">
        <title>Genome assembly of Hibiscus sabdariffa L. provides insights into metabolisms of medicinal natural products.</title>
        <authorList>
            <person name="Kim T."/>
        </authorList>
    </citation>
    <scope>NUCLEOTIDE SEQUENCE [LARGE SCALE GENOMIC DNA]</scope>
    <source>
        <strain evidence="2">TK-2024</strain>
        <tissue evidence="2">Old leaves</tissue>
    </source>
</reference>
<keyword evidence="3" id="KW-1185">Reference proteome</keyword>
<dbReference type="Proteomes" id="UP001472677">
    <property type="component" value="Unassembled WGS sequence"/>
</dbReference>
<evidence type="ECO:0000313" key="3">
    <source>
        <dbReference type="Proteomes" id="UP001472677"/>
    </source>
</evidence>
<name>A0ABR2G9F3_9ROSI</name>
<evidence type="ECO:0000259" key="1">
    <source>
        <dbReference type="Pfam" id="PF13456"/>
    </source>
</evidence>